<organism evidence="1">
    <name type="scientific">Ophidiomyces ophidiicola</name>
    <dbReference type="NCBI Taxonomy" id="1387563"/>
    <lineage>
        <taxon>Eukaryota</taxon>
        <taxon>Fungi</taxon>
        <taxon>Dikarya</taxon>
        <taxon>Ascomycota</taxon>
        <taxon>Pezizomycotina</taxon>
        <taxon>Eurotiomycetes</taxon>
        <taxon>Eurotiomycetidae</taxon>
        <taxon>Onygenales</taxon>
        <taxon>Onygenaceae</taxon>
        <taxon>Ophidiomyces</taxon>
    </lineage>
</organism>
<accession>A0ACB8UUG0</accession>
<name>A0ACB8UUG0_9EURO</name>
<dbReference type="EMBL" id="JALBCA010000089">
    <property type="protein sequence ID" value="KAI2383513.1"/>
    <property type="molecule type" value="Genomic_DNA"/>
</dbReference>
<proteinExistence type="predicted"/>
<gene>
    <name evidence="1" type="ORF">LOY88_005226</name>
</gene>
<evidence type="ECO:0000313" key="1">
    <source>
        <dbReference type="EMBL" id="KAI2383513.1"/>
    </source>
</evidence>
<reference evidence="1" key="1">
    <citation type="journal article" date="2022" name="bioRxiv">
        <title>Population genetic analysis of Ophidiomyces ophidiicola, the causative agent of snake fungal disease, indicates recent introductions to the USA.</title>
        <authorList>
            <person name="Ladner J.T."/>
            <person name="Palmer J.M."/>
            <person name="Ettinger C.L."/>
            <person name="Stajich J.E."/>
            <person name="Farrell T.M."/>
            <person name="Glorioso B.M."/>
            <person name="Lawson B."/>
            <person name="Price S.J."/>
            <person name="Stengle A.G."/>
            <person name="Grear D.A."/>
            <person name="Lorch J.M."/>
        </authorList>
    </citation>
    <scope>NUCLEOTIDE SEQUENCE</scope>
    <source>
        <strain evidence="1">NWHC 24266-5</strain>
    </source>
</reference>
<protein>
    <submittedName>
        <fullName evidence="1">Uncharacterized protein</fullName>
    </submittedName>
</protein>
<comment type="caution">
    <text evidence="1">The sequence shown here is derived from an EMBL/GenBank/DDBJ whole genome shotgun (WGS) entry which is preliminary data.</text>
</comment>
<sequence length="172" mass="19386">MSSDDAYSSFLESANADPSATVKSTSTTQSFHTTQSVGENQQVPQVLKNVEMYYVSDADEEFEPVTLQWDKAMEGKWPTTDEFQSLILLGKNKPSVEISTLPETSFDPRKQYEAVYDAIRTAVTGSEAKGTSEPELKVYRVQHSDTRMEYWVMGLDKKEHRLLGMKARAIES</sequence>